<feature type="transmembrane region" description="Helical" evidence="10">
    <location>
        <begin position="104"/>
        <end position="125"/>
    </location>
</feature>
<proteinExistence type="inferred from homology"/>
<evidence type="ECO:0000256" key="10">
    <source>
        <dbReference type="HAMAP-Rule" id="MF_00154"/>
    </source>
</evidence>
<evidence type="ECO:0000256" key="2">
    <source>
        <dbReference type="ARBA" id="ARBA00004919"/>
    </source>
</evidence>
<evidence type="ECO:0000256" key="9">
    <source>
        <dbReference type="ARBA" id="ARBA00047690"/>
    </source>
</evidence>
<dbReference type="InterPro" id="IPR006369">
    <property type="entry name" value="Protohaem_IX_farnesylTrfase"/>
</dbReference>
<comment type="pathway">
    <text evidence="2 10">Porphyrin-containing compound metabolism; heme O biosynthesis; heme O from protoheme: step 1/1.</text>
</comment>
<dbReference type="Gene3D" id="1.10.357.140">
    <property type="entry name" value="UbiA prenyltransferase"/>
    <property type="match status" value="1"/>
</dbReference>
<dbReference type="Proteomes" id="UP000266177">
    <property type="component" value="Unassembled WGS sequence"/>
</dbReference>
<dbReference type="CDD" id="cd13957">
    <property type="entry name" value="PT_UbiA_Cox10"/>
    <property type="match status" value="1"/>
</dbReference>
<gene>
    <name evidence="10" type="primary">ctaB</name>
    <name evidence="11" type="ORF">DQX05_24365</name>
</gene>
<evidence type="ECO:0000256" key="6">
    <source>
        <dbReference type="ARBA" id="ARBA00022989"/>
    </source>
</evidence>
<comment type="miscellaneous">
    <text evidence="10">Carbon 2 of the heme B porphyrin ring is defined according to the Fischer nomenclature.</text>
</comment>
<evidence type="ECO:0000313" key="12">
    <source>
        <dbReference type="Proteomes" id="UP000266177"/>
    </source>
</evidence>
<dbReference type="PROSITE" id="PS00943">
    <property type="entry name" value="UBIA"/>
    <property type="match status" value="1"/>
</dbReference>
<evidence type="ECO:0000256" key="3">
    <source>
        <dbReference type="ARBA" id="ARBA00022475"/>
    </source>
</evidence>
<evidence type="ECO:0000256" key="1">
    <source>
        <dbReference type="ARBA" id="ARBA00004651"/>
    </source>
</evidence>
<keyword evidence="8 10" id="KW-0472">Membrane</keyword>
<reference evidence="11 12" key="1">
    <citation type="submission" date="2018-09" db="EMBL/GenBank/DDBJ databases">
        <title>Paenibacillus SK2017-BO5.</title>
        <authorList>
            <person name="Piskunova J.V."/>
            <person name="Dubiley S.A."/>
            <person name="Severinov K.V."/>
        </authorList>
    </citation>
    <scope>NUCLEOTIDE SEQUENCE [LARGE SCALE GENOMIC DNA]</scope>
    <source>
        <strain evidence="11 12">BO5</strain>
    </source>
</reference>
<dbReference type="UniPathway" id="UPA00834">
    <property type="reaction ID" value="UER00712"/>
</dbReference>
<comment type="catalytic activity">
    <reaction evidence="9 10">
        <text>heme b + (2E,6E)-farnesyl diphosphate + H2O = Fe(II)-heme o + diphosphate</text>
        <dbReference type="Rhea" id="RHEA:28070"/>
        <dbReference type="ChEBI" id="CHEBI:15377"/>
        <dbReference type="ChEBI" id="CHEBI:33019"/>
        <dbReference type="ChEBI" id="CHEBI:60344"/>
        <dbReference type="ChEBI" id="CHEBI:60530"/>
        <dbReference type="ChEBI" id="CHEBI:175763"/>
        <dbReference type="EC" id="2.5.1.141"/>
    </reaction>
</comment>
<feature type="transmembrane region" description="Helical" evidence="10">
    <location>
        <begin position="230"/>
        <end position="247"/>
    </location>
</feature>
<sequence length="310" mass="34726">MDKQMTYRGPSDSVTLTPGPIRVGLWKEFIQLTKPGIIRSNLMAAFAGFWVAAKWDISWLTLLWMLVGTTLVLASSCVFNNYFDRDFDMKMERTKKRALPEGRLKPNTVLGYAIILGAAGLAVLFGLVNVLSGVVGIAGMFFYVVIYTLWLKRTSTWSTSVGGISGAMPPVIGYVAVTGQIDMGAVLLFALLFLWQPPHFWALGIRRVEEYRAAGYPLLPVVKGITRTKWQMIPYVVFLLPVSWLFYSYGYTGIIYGILGTIINAIWLFICIAGFRAKDTEAWAKKNFIWSINVLMLNMLVMILDTMGKV</sequence>
<keyword evidence="3 10" id="KW-1003">Cell membrane</keyword>
<dbReference type="AlphaFoldDB" id="A0A3A3GBS9"/>
<dbReference type="PANTHER" id="PTHR43448">
    <property type="entry name" value="PROTOHEME IX FARNESYLTRANSFERASE, MITOCHONDRIAL"/>
    <property type="match status" value="1"/>
</dbReference>
<keyword evidence="4 10" id="KW-0808">Transferase</keyword>
<keyword evidence="7 10" id="KW-0350">Heme biosynthesis</keyword>
<dbReference type="InterPro" id="IPR000537">
    <property type="entry name" value="UbiA_prenyltransferase"/>
</dbReference>
<comment type="subcellular location">
    <subcellularLocation>
        <location evidence="1 10">Cell membrane</location>
        <topology evidence="1 10">Multi-pass membrane protein</topology>
    </subcellularLocation>
</comment>
<dbReference type="OrthoDB" id="9814417at2"/>
<feature type="transmembrane region" description="Helical" evidence="10">
    <location>
        <begin position="254"/>
        <end position="275"/>
    </location>
</feature>
<feature type="transmembrane region" description="Helical" evidence="10">
    <location>
        <begin position="131"/>
        <end position="150"/>
    </location>
</feature>
<comment type="caution">
    <text evidence="11">The sequence shown here is derived from an EMBL/GenBank/DDBJ whole genome shotgun (WGS) entry which is preliminary data.</text>
</comment>
<dbReference type="GO" id="GO:0048034">
    <property type="term" value="P:heme O biosynthetic process"/>
    <property type="evidence" value="ECO:0007669"/>
    <property type="project" value="UniProtKB-UniRule"/>
</dbReference>
<dbReference type="NCBIfam" id="NF003349">
    <property type="entry name" value="PRK04375.1-2"/>
    <property type="match status" value="1"/>
</dbReference>
<dbReference type="InterPro" id="IPR030470">
    <property type="entry name" value="UbiA_prenylTrfase_CS"/>
</dbReference>
<feature type="transmembrane region" description="Helical" evidence="10">
    <location>
        <begin position="59"/>
        <end position="83"/>
    </location>
</feature>
<comment type="subunit">
    <text evidence="10">Interacts with CtaA.</text>
</comment>
<evidence type="ECO:0000256" key="5">
    <source>
        <dbReference type="ARBA" id="ARBA00022692"/>
    </source>
</evidence>
<keyword evidence="6 10" id="KW-1133">Transmembrane helix</keyword>
<dbReference type="EMBL" id="QYZD01000032">
    <property type="protein sequence ID" value="RJG20695.1"/>
    <property type="molecule type" value="Genomic_DNA"/>
</dbReference>
<dbReference type="GO" id="GO:0005886">
    <property type="term" value="C:plasma membrane"/>
    <property type="evidence" value="ECO:0007669"/>
    <property type="project" value="UniProtKB-SubCell"/>
</dbReference>
<dbReference type="GO" id="GO:0008495">
    <property type="term" value="F:protoheme IX farnesyltransferase activity"/>
    <property type="evidence" value="ECO:0007669"/>
    <property type="project" value="UniProtKB-UniRule"/>
</dbReference>
<evidence type="ECO:0000256" key="7">
    <source>
        <dbReference type="ARBA" id="ARBA00023133"/>
    </source>
</evidence>
<protein>
    <recommendedName>
        <fullName evidence="10">Protoheme IX farnesyltransferase</fullName>
        <ecNumber evidence="10">2.5.1.141</ecNumber>
    </recommendedName>
    <alternativeName>
        <fullName evidence="10">Heme B farnesyltransferase</fullName>
    </alternativeName>
    <alternativeName>
        <fullName evidence="10">Heme O synthase</fullName>
    </alternativeName>
</protein>
<dbReference type="HAMAP" id="MF_00154">
    <property type="entry name" value="CyoE_CtaB"/>
    <property type="match status" value="1"/>
</dbReference>
<keyword evidence="5 10" id="KW-0812">Transmembrane</keyword>
<evidence type="ECO:0000256" key="4">
    <source>
        <dbReference type="ARBA" id="ARBA00022679"/>
    </source>
</evidence>
<dbReference type="Pfam" id="PF01040">
    <property type="entry name" value="UbiA"/>
    <property type="match status" value="1"/>
</dbReference>
<evidence type="ECO:0000313" key="11">
    <source>
        <dbReference type="EMBL" id="RJG20695.1"/>
    </source>
</evidence>
<feature type="transmembrane region" description="Helical" evidence="10">
    <location>
        <begin position="287"/>
        <end position="304"/>
    </location>
</feature>
<dbReference type="NCBIfam" id="NF003348">
    <property type="entry name" value="PRK04375.1-1"/>
    <property type="match status" value="1"/>
</dbReference>
<feature type="transmembrane region" description="Helical" evidence="10">
    <location>
        <begin position="36"/>
        <end position="53"/>
    </location>
</feature>
<dbReference type="InterPro" id="IPR044878">
    <property type="entry name" value="UbiA_sf"/>
</dbReference>
<dbReference type="EC" id="2.5.1.141" evidence="10"/>
<dbReference type="RefSeq" id="WP_119795951.1">
    <property type="nucleotide sequence ID" value="NZ_QYZD01000032.1"/>
</dbReference>
<organism evidence="11 12">
    <name type="scientific">Paenibacillus thiaminolyticus</name>
    <name type="common">Bacillus thiaminolyticus</name>
    <dbReference type="NCBI Taxonomy" id="49283"/>
    <lineage>
        <taxon>Bacteria</taxon>
        <taxon>Bacillati</taxon>
        <taxon>Bacillota</taxon>
        <taxon>Bacilli</taxon>
        <taxon>Bacillales</taxon>
        <taxon>Paenibacillaceae</taxon>
        <taxon>Paenibacillus</taxon>
    </lineage>
</organism>
<name>A0A3A3GBS9_PANTH</name>
<comment type="similarity">
    <text evidence="10">Belongs to the UbiA prenyltransferase family. Protoheme IX farnesyltransferase subfamily.</text>
</comment>
<feature type="transmembrane region" description="Helical" evidence="10">
    <location>
        <begin position="171"/>
        <end position="195"/>
    </location>
</feature>
<evidence type="ECO:0000256" key="8">
    <source>
        <dbReference type="ARBA" id="ARBA00023136"/>
    </source>
</evidence>
<dbReference type="PANTHER" id="PTHR43448:SF2">
    <property type="entry name" value="PROTOHEME IX FARNESYLTRANSFERASE, MITOCHONDRIAL"/>
    <property type="match status" value="1"/>
</dbReference>
<comment type="function">
    <text evidence="10">Converts heme B (protoheme IX) to heme O by substitution of the vinyl group on carbon 2 of heme B porphyrin ring with a hydroxyethyl farnesyl side group.</text>
</comment>
<dbReference type="NCBIfam" id="TIGR01473">
    <property type="entry name" value="cyoE_ctaB"/>
    <property type="match status" value="1"/>
</dbReference>
<accession>A0A3A3GBS9</accession>
<dbReference type="FunFam" id="1.10.357.140:FF:000001">
    <property type="entry name" value="Protoheme IX farnesyltransferase"/>
    <property type="match status" value="1"/>
</dbReference>